<evidence type="ECO:0000256" key="1">
    <source>
        <dbReference type="SAM" id="Coils"/>
    </source>
</evidence>
<dbReference type="Pfam" id="PF12770">
    <property type="entry name" value="CHAT"/>
    <property type="match status" value="1"/>
</dbReference>
<evidence type="ECO:0000313" key="3">
    <source>
        <dbReference type="EMBL" id="PNG23480.1"/>
    </source>
</evidence>
<proteinExistence type="predicted"/>
<feature type="domain" description="CHAT" evidence="2">
    <location>
        <begin position="121"/>
        <end position="435"/>
    </location>
</feature>
<reference evidence="3 4" key="1">
    <citation type="submission" date="2018-01" db="EMBL/GenBank/DDBJ databases">
        <title>Draft genome sequence of Streptomyces sp. 13K301.</title>
        <authorList>
            <person name="Sahin N."/>
            <person name="Saygin H."/>
            <person name="Ay H."/>
        </authorList>
    </citation>
    <scope>NUCLEOTIDE SEQUENCE [LARGE SCALE GENOMIC DNA]</scope>
    <source>
        <strain evidence="3 4">13K301</strain>
    </source>
</reference>
<dbReference type="InterPro" id="IPR024983">
    <property type="entry name" value="CHAT_dom"/>
</dbReference>
<evidence type="ECO:0000259" key="2">
    <source>
        <dbReference type="Pfam" id="PF12770"/>
    </source>
</evidence>
<sequence>MIQDERSEEIRAARRELDEVVKEIQNVEIDGVREFASFLAPPSMDDVTAAASDTPLVYLAPAEPGGLALVVRGPEVDHVPLPELTTRSLHERVTAYLTAHGAAKDASEEAARRWRSELDDLTQWLWTAVMAPVLPRLSHEPAATLVAGGLLGLVPLHAAWTADPSRPTGRRYALDHLTLSHIPNARALSAARALSQVPARRLVTVTDPPRTPRGRELEYAGTEALVAQAAFPGAHEPPLSGEDAGTVAVSAALRRADVAHFACHGKADLGTPLDSHLLLAGTDRLRLADLLPLRLRLRLAVLSACETFVPGTDLPDEVISLPTGLLQAGAAGVLASLWEVPDVATTMLMTEFYRLWRHQEVSVPPPVALARAQVWMRDTTDEEKLDHYERASAEQAPWLPHQAARRFRIALRLRGAGADRSHAHPDQWASFTYMGV</sequence>
<name>A0A2N8TWX5_9ACTN</name>
<accession>A0A2N8TWX5</accession>
<evidence type="ECO:0000313" key="4">
    <source>
        <dbReference type="Proteomes" id="UP000235943"/>
    </source>
</evidence>
<dbReference type="Proteomes" id="UP000235943">
    <property type="component" value="Unassembled WGS sequence"/>
</dbReference>
<dbReference type="AlphaFoldDB" id="A0A2N8TWX5"/>
<organism evidence="3 4">
    <name type="scientific">Streptomyces cahuitamycinicus</name>
    <dbReference type="NCBI Taxonomy" id="2070367"/>
    <lineage>
        <taxon>Bacteria</taxon>
        <taxon>Bacillati</taxon>
        <taxon>Actinomycetota</taxon>
        <taxon>Actinomycetes</taxon>
        <taxon>Kitasatosporales</taxon>
        <taxon>Streptomycetaceae</taxon>
        <taxon>Streptomyces</taxon>
    </lineage>
</organism>
<dbReference type="OrthoDB" id="4149784at2"/>
<dbReference type="RefSeq" id="WP_102907579.1">
    <property type="nucleotide sequence ID" value="NZ_POUC01000014.1"/>
</dbReference>
<dbReference type="EMBL" id="POUC01000014">
    <property type="protein sequence ID" value="PNG23480.1"/>
    <property type="molecule type" value="Genomic_DNA"/>
</dbReference>
<keyword evidence="1" id="KW-0175">Coiled coil</keyword>
<comment type="caution">
    <text evidence="3">The sequence shown here is derived from an EMBL/GenBank/DDBJ whole genome shotgun (WGS) entry which is preliminary data.</text>
</comment>
<keyword evidence="4" id="KW-1185">Reference proteome</keyword>
<feature type="coiled-coil region" evidence="1">
    <location>
        <begin position="3"/>
        <end position="30"/>
    </location>
</feature>
<gene>
    <name evidence="3" type="ORF">C1J00_03655</name>
</gene>
<protein>
    <recommendedName>
        <fullName evidence="2">CHAT domain-containing protein</fullName>
    </recommendedName>
</protein>